<dbReference type="OrthoDB" id="8019216at2"/>
<evidence type="ECO:0000313" key="2">
    <source>
        <dbReference type="EMBL" id="SFK38128.1"/>
    </source>
</evidence>
<organism evidence="2 3">
    <name type="scientific">Methylorubrum salsuginis</name>
    <dbReference type="NCBI Taxonomy" id="414703"/>
    <lineage>
        <taxon>Bacteria</taxon>
        <taxon>Pseudomonadati</taxon>
        <taxon>Pseudomonadota</taxon>
        <taxon>Alphaproteobacteria</taxon>
        <taxon>Hyphomicrobiales</taxon>
        <taxon>Methylobacteriaceae</taxon>
        <taxon>Methylorubrum</taxon>
    </lineage>
</organism>
<keyword evidence="1" id="KW-0732">Signal</keyword>
<dbReference type="AlphaFoldDB" id="A0A1I3Z236"/>
<gene>
    <name evidence="2" type="ORF">SAMN04488125_101468</name>
</gene>
<proteinExistence type="predicted"/>
<feature type="signal peptide" evidence="1">
    <location>
        <begin position="1"/>
        <end position="21"/>
    </location>
</feature>
<protein>
    <submittedName>
        <fullName evidence="2">Uncharacterized protein</fullName>
    </submittedName>
</protein>
<dbReference type="RefSeq" id="WP_091941518.1">
    <property type="nucleotide sequence ID" value="NZ_FOSV01000001.1"/>
</dbReference>
<name>A0A1I3Z236_9HYPH</name>
<dbReference type="STRING" id="414703.SAMN04488125_101468"/>
<sequence>MSTRGSLALALCLMAPLGAQAQDGSLAATTLGQVMKARAGLQADCGFDILKESPLGDLSCKSGTRTAVEAWDEALTKAGLPADARAGTAERLGLVPAPEDEPAGLWRADPKDVSRLIATLSLKAGG</sequence>
<evidence type="ECO:0000313" key="3">
    <source>
        <dbReference type="Proteomes" id="UP000198804"/>
    </source>
</evidence>
<accession>A0A1I3Z236</accession>
<feature type="chain" id="PRO_5011739238" evidence="1">
    <location>
        <begin position="22"/>
        <end position="126"/>
    </location>
</feature>
<dbReference type="Proteomes" id="UP000198804">
    <property type="component" value="Unassembled WGS sequence"/>
</dbReference>
<dbReference type="EMBL" id="FOSV01000001">
    <property type="protein sequence ID" value="SFK38128.1"/>
    <property type="molecule type" value="Genomic_DNA"/>
</dbReference>
<reference evidence="3" key="1">
    <citation type="submission" date="2016-10" db="EMBL/GenBank/DDBJ databases">
        <authorList>
            <person name="Varghese N."/>
            <person name="Submissions S."/>
        </authorList>
    </citation>
    <scope>NUCLEOTIDE SEQUENCE [LARGE SCALE GENOMIC DNA]</scope>
    <source>
        <strain evidence="3">CGMCC 1.6474</strain>
    </source>
</reference>
<keyword evidence="3" id="KW-1185">Reference proteome</keyword>
<evidence type="ECO:0000256" key="1">
    <source>
        <dbReference type="SAM" id="SignalP"/>
    </source>
</evidence>